<organism evidence="2 3">
    <name type="scientific">Dorea longicatena DSM 13814</name>
    <dbReference type="NCBI Taxonomy" id="411462"/>
    <lineage>
        <taxon>Bacteria</taxon>
        <taxon>Bacillati</taxon>
        <taxon>Bacillota</taxon>
        <taxon>Clostridia</taxon>
        <taxon>Lachnospirales</taxon>
        <taxon>Lachnospiraceae</taxon>
        <taxon>Dorea</taxon>
    </lineage>
</organism>
<feature type="region of interest" description="Disordered" evidence="1">
    <location>
        <begin position="29"/>
        <end position="49"/>
    </location>
</feature>
<dbReference type="HOGENOM" id="CLU_2733562_0_0_9"/>
<proteinExistence type="predicted"/>
<dbReference type="Proteomes" id="UP000004016">
    <property type="component" value="Unassembled WGS sequence"/>
</dbReference>
<evidence type="ECO:0000313" key="3">
    <source>
        <dbReference type="Proteomes" id="UP000004016"/>
    </source>
</evidence>
<dbReference type="AlphaFoldDB" id="A6BHW5"/>
<sequence length="71" mass="7949">MNLYFHKTPSIQDPPPTVHYEHMAIENSKKSTHPGGFEPPLPPPEGGALSPELRVRIQLPYEIALVILTHL</sequence>
<accession>A6BHW5</accession>
<reference evidence="2 3" key="1">
    <citation type="submission" date="2007-03" db="EMBL/GenBank/DDBJ databases">
        <authorList>
            <person name="Fulton L."/>
            <person name="Clifton S."/>
            <person name="Fulton B."/>
            <person name="Xu J."/>
            <person name="Minx P."/>
            <person name="Pepin K.H."/>
            <person name="Johnson M."/>
            <person name="Thiruvilangam P."/>
            <person name="Bhonagiri V."/>
            <person name="Nash W.E."/>
            <person name="Mardis E.R."/>
            <person name="Wilson R.K."/>
        </authorList>
    </citation>
    <scope>NUCLEOTIDE SEQUENCE [LARGE SCALE GENOMIC DNA]</scope>
    <source>
        <strain evidence="2 3">DSM 13814</strain>
    </source>
</reference>
<gene>
    <name evidence="2" type="ORF">DORLON_01890</name>
</gene>
<comment type="caution">
    <text evidence="2">The sequence shown here is derived from an EMBL/GenBank/DDBJ whole genome shotgun (WGS) entry which is preliminary data.</text>
</comment>
<dbReference type="EMBL" id="AAXB02000010">
    <property type="protein sequence ID" value="EDM62680.1"/>
    <property type="molecule type" value="Genomic_DNA"/>
</dbReference>
<name>A6BHW5_9FIRM</name>
<reference evidence="2 3" key="2">
    <citation type="submission" date="2007-04" db="EMBL/GenBank/DDBJ databases">
        <title>Draft genome sequence of Dorea longicatena (DSM 13814).</title>
        <authorList>
            <person name="Sudarsanam P."/>
            <person name="Ley R."/>
            <person name="Guruge J."/>
            <person name="Turnbaugh P.J."/>
            <person name="Mahowald M."/>
            <person name="Liep D."/>
            <person name="Gordon J."/>
        </authorList>
    </citation>
    <scope>NUCLEOTIDE SEQUENCE [LARGE SCALE GENOMIC DNA]</scope>
    <source>
        <strain evidence="2 3">DSM 13814</strain>
    </source>
</reference>
<evidence type="ECO:0000256" key="1">
    <source>
        <dbReference type="SAM" id="MobiDB-lite"/>
    </source>
</evidence>
<evidence type="ECO:0000313" key="2">
    <source>
        <dbReference type="EMBL" id="EDM62680.1"/>
    </source>
</evidence>
<protein>
    <submittedName>
        <fullName evidence="2">Uncharacterized protein</fullName>
    </submittedName>
</protein>